<protein>
    <submittedName>
        <fullName evidence="1">Uncharacterized protein</fullName>
    </submittedName>
</protein>
<sequence length="41" mass="4466">MPRAKGVSRRTFDVGQQVDNAVQRIGTKFARPGELTLHNGG</sequence>
<evidence type="ECO:0000313" key="1">
    <source>
        <dbReference type="EMBL" id="TWU12708.1"/>
    </source>
</evidence>
<proteinExistence type="predicted"/>
<dbReference type="Proteomes" id="UP000320735">
    <property type="component" value="Unassembled WGS sequence"/>
</dbReference>
<evidence type="ECO:0000313" key="2">
    <source>
        <dbReference type="Proteomes" id="UP000320735"/>
    </source>
</evidence>
<name>A0A5C6BKT4_9PLAN</name>
<dbReference type="EMBL" id="SJPP01000001">
    <property type="protein sequence ID" value="TWU12708.1"/>
    <property type="molecule type" value="Genomic_DNA"/>
</dbReference>
<reference evidence="1 2" key="1">
    <citation type="submission" date="2019-02" db="EMBL/GenBank/DDBJ databases">
        <title>Deep-cultivation of Planctomycetes and their phenomic and genomic characterization uncovers novel biology.</title>
        <authorList>
            <person name="Wiegand S."/>
            <person name="Jogler M."/>
            <person name="Boedeker C."/>
            <person name="Pinto D."/>
            <person name="Vollmers J."/>
            <person name="Rivas-Marin E."/>
            <person name="Kohn T."/>
            <person name="Peeters S.H."/>
            <person name="Heuer A."/>
            <person name="Rast P."/>
            <person name="Oberbeckmann S."/>
            <person name="Bunk B."/>
            <person name="Jeske O."/>
            <person name="Meyerdierks A."/>
            <person name="Storesund J.E."/>
            <person name="Kallscheuer N."/>
            <person name="Luecker S."/>
            <person name="Lage O.M."/>
            <person name="Pohl T."/>
            <person name="Merkel B.J."/>
            <person name="Hornburger P."/>
            <person name="Mueller R.-W."/>
            <person name="Bruemmer F."/>
            <person name="Labrenz M."/>
            <person name="Spormann A.M."/>
            <person name="Op Den Camp H."/>
            <person name="Overmann J."/>
            <person name="Amann R."/>
            <person name="Jetten M.S.M."/>
            <person name="Mascher T."/>
            <person name="Medema M.H."/>
            <person name="Devos D.P."/>
            <person name="Kaster A.-K."/>
            <person name="Ovreas L."/>
            <person name="Rohde M."/>
            <person name="Galperin M.Y."/>
            <person name="Jogler C."/>
        </authorList>
    </citation>
    <scope>NUCLEOTIDE SEQUENCE [LARGE SCALE GENOMIC DNA]</scope>
    <source>
        <strain evidence="1 2">CA54</strain>
    </source>
</reference>
<gene>
    <name evidence="1" type="ORF">CA54_15330</name>
</gene>
<comment type="caution">
    <text evidence="1">The sequence shown here is derived from an EMBL/GenBank/DDBJ whole genome shotgun (WGS) entry which is preliminary data.</text>
</comment>
<keyword evidence="2" id="KW-1185">Reference proteome</keyword>
<organism evidence="1 2">
    <name type="scientific">Symmachiella macrocystis</name>
    <dbReference type="NCBI Taxonomy" id="2527985"/>
    <lineage>
        <taxon>Bacteria</taxon>
        <taxon>Pseudomonadati</taxon>
        <taxon>Planctomycetota</taxon>
        <taxon>Planctomycetia</taxon>
        <taxon>Planctomycetales</taxon>
        <taxon>Planctomycetaceae</taxon>
        <taxon>Symmachiella</taxon>
    </lineage>
</organism>
<accession>A0A5C6BKT4</accession>
<dbReference type="AlphaFoldDB" id="A0A5C6BKT4"/>